<dbReference type="EMBL" id="JBJJXI010000122">
    <property type="protein sequence ID" value="KAL3389682.1"/>
    <property type="molecule type" value="Genomic_DNA"/>
</dbReference>
<accession>A0ABD2WB22</accession>
<gene>
    <name evidence="1" type="ORF">TKK_015051</name>
</gene>
<evidence type="ECO:0000313" key="1">
    <source>
        <dbReference type="EMBL" id="KAL3389682.1"/>
    </source>
</evidence>
<name>A0ABD2WB22_9HYME</name>
<protein>
    <recommendedName>
        <fullName evidence="3">Peptidase A2 domain-containing protein</fullName>
    </recommendedName>
</protein>
<evidence type="ECO:0000313" key="2">
    <source>
        <dbReference type="Proteomes" id="UP001627154"/>
    </source>
</evidence>
<dbReference type="AlphaFoldDB" id="A0ABD2WB22"/>
<sequence>MFHTSLRLERWQVFFLGRFKLQSPGLIEASDSGVSGSKRLFVLDKLTEQLFLIDTGAEVSVLLATRSDGLVA</sequence>
<comment type="caution">
    <text evidence="1">The sequence shown here is derived from an EMBL/GenBank/DDBJ whole genome shotgun (WGS) entry which is preliminary data.</text>
</comment>
<dbReference type="Proteomes" id="UP001627154">
    <property type="component" value="Unassembled WGS sequence"/>
</dbReference>
<proteinExistence type="predicted"/>
<evidence type="ECO:0008006" key="3">
    <source>
        <dbReference type="Google" id="ProtNLM"/>
    </source>
</evidence>
<organism evidence="1 2">
    <name type="scientific">Trichogramma kaykai</name>
    <dbReference type="NCBI Taxonomy" id="54128"/>
    <lineage>
        <taxon>Eukaryota</taxon>
        <taxon>Metazoa</taxon>
        <taxon>Ecdysozoa</taxon>
        <taxon>Arthropoda</taxon>
        <taxon>Hexapoda</taxon>
        <taxon>Insecta</taxon>
        <taxon>Pterygota</taxon>
        <taxon>Neoptera</taxon>
        <taxon>Endopterygota</taxon>
        <taxon>Hymenoptera</taxon>
        <taxon>Apocrita</taxon>
        <taxon>Proctotrupomorpha</taxon>
        <taxon>Chalcidoidea</taxon>
        <taxon>Trichogrammatidae</taxon>
        <taxon>Trichogramma</taxon>
    </lineage>
</organism>
<keyword evidence="2" id="KW-1185">Reference proteome</keyword>
<reference evidence="1 2" key="1">
    <citation type="journal article" date="2024" name="bioRxiv">
        <title>A reference genome for Trichogramma kaykai: A tiny desert-dwelling parasitoid wasp with competing sex-ratio distorters.</title>
        <authorList>
            <person name="Culotta J."/>
            <person name="Lindsey A.R."/>
        </authorList>
    </citation>
    <scope>NUCLEOTIDE SEQUENCE [LARGE SCALE GENOMIC DNA]</scope>
    <source>
        <strain evidence="1 2">KSX58</strain>
    </source>
</reference>